<dbReference type="PANTHER" id="PTHR14969:SF13">
    <property type="entry name" value="AT30094P"/>
    <property type="match status" value="1"/>
</dbReference>
<feature type="transmembrane region" description="Helical" evidence="1">
    <location>
        <begin position="9"/>
        <end position="28"/>
    </location>
</feature>
<feature type="transmembrane region" description="Helical" evidence="1">
    <location>
        <begin position="133"/>
        <end position="153"/>
    </location>
</feature>
<feature type="transmembrane region" description="Helical" evidence="1">
    <location>
        <begin position="160"/>
        <end position="181"/>
    </location>
</feature>
<evidence type="ECO:0000256" key="1">
    <source>
        <dbReference type="SAM" id="Phobius"/>
    </source>
</evidence>
<keyword evidence="1" id="KW-1133">Transmembrane helix</keyword>
<dbReference type="RefSeq" id="WP_064999925.1">
    <property type="nucleotide sequence ID" value="NZ_LQPI01000024.1"/>
</dbReference>
<dbReference type="AlphaFoldDB" id="A0A1X1ZL03"/>
<feature type="transmembrane region" description="Helical" evidence="1">
    <location>
        <begin position="187"/>
        <end position="205"/>
    </location>
</feature>
<comment type="caution">
    <text evidence="3">The sequence shown here is derived from an EMBL/GenBank/DDBJ whole genome shotgun (WGS) entry which is preliminary data.</text>
</comment>
<organism evidence="3 4">
    <name type="scientific">Mycolicibacter nonchromogenicus</name>
    <name type="common">Mycobacterium nonchromogenicum</name>
    <dbReference type="NCBI Taxonomy" id="1782"/>
    <lineage>
        <taxon>Bacteria</taxon>
        <taxon>Bacillati</taxon>
        <taxon>Actinomycetota</taxon>
        <taxon>Actinomycetes</taxon>
        <taxon>Mycobacteriales</taxon>
        <taxon>Mycobacteriaceae</taxon>
        <taxon>Mycolicibacter</taxon>
    </lineage>
</organism>
<accession>A0A1X1ZL03</accession>
<dbReference type="Pfam" id="PF01569">
    <property type="entry name" value="PAP2"/>
    <property type="match status" value="1"/>
</dbReference>
<feature type="domain" description="Phosphatidic acid phosphatase type 2/haloperoxidase" evidence="2">
    <location>
        <begin position="89"/>
        <end position="202"/>
    </location>
</feature>
<dbReference type="Gene3D" id="1.20.144.10">
    <property type="entry name" value="Phosphatidic acid phosphatase type 2/haloperoxidase"/>
    <property type="match status" value="1"/>
</dbReference>
<dbReference type="InterPro" id="IPR036938">
    <property type="entry name" value="PAP2/HPO_sf"/>
</dbReference>
<dbReference type="SMART" id="SM00014">
    <property type="entry name" value="acidPPc"/>
    <property type="match status" value="1"/>
</dbReference>
<keyword evidence="1" id="KW-0472">Membrane</keyword>
<keyword evidence="1" id="KW-0812">Transmembrane</keyword>
<sequence>MSPSAARTAALISVAAAVAVYVLMLVGYRQGWAWLTDIDNAALDASYDVAVKHPMWVPFWGTISTVFAPAAFRVVSMLVAVVAVLRHRLRVALFLLVVAEASGLLTLLTKSWVGRPRPVTAMVAATSSSFPSGHALGVMIGVGALLLLALPALRGNAKVAVVSVGVLVVVAVGVARVALNVHHPSDVVAGWALGWAYLTVWALILQPWRPPGLTPSAGAPEDGHDDPQ</sequence>
<gene>
    <name evidence="3" type="ORF">AWC18_03600</name>
</gene>
<proteinExistence type="predicted"/>
<evidence type="ECO:0000313" key="4">
    <source>
        <dbReference type="Proteomes" id="UP000193108"/>
    </source>
</evidence>
<evidence type="ECO:0000313" key="3">
    <source>
        <dbReference type="EMBL" id="ORW24026.1"/>
    </source>
</evidence>
<feature type="transmembrane region" description="Helical" evidence="1">
    <location>
        <begin position="59"/>
        <end position="85"/>
    </location>
</feature>
<protein>
    <recommendedName>
        <fullName evidence="2">Phosphatidic acid phosphatase type 2/haloperoxidase domain-containing protein</fullName>
    </recommendedName>
</protein>
<dbReference type="SUPFAM" id="SSF48317">
    <property type="entry name" value="Acid phosphatase/Vanadium-dependent haloperoxidase"/>
    <property type="match status" value="1"/>
</dbReference>
<dbReference type="Proteomes" id="UP000193108">
    <property type="component" value="Unassembled WGS sequence"/>
</dbReference>
<evidence type="ECO:0000259" key="2">
    <source>
        <dbReference type="SMART" id="SM00014"/>
    </source>
</evidence>
<dbReference type="PANTHER" id="PTHR14969">
    <property type="entry name" value="SPHINGOSINE-1-PHOSPHATE PHOSPHOHYDROLASE"/>
    <property type="match status" value="1"/>
</dbReference>
<reference evidence="3 4" key="1">
    <citation type="submission" date="2016-01" db="EMBL/GenBank/DDBJ databases">
        <title>The new phylogeny of the genus Mycobacterium.</title>
        <authorList>
            <person name="Tarcisio F."/>
            <person name="Conor M."/>
            <person name="Antonella G."/>
            <person name="Elisabetta G."/>
            <person name="Giulia F.S."/>
            <person name="Sara T."/>
            <person name="Anna F."/>
            <person name="Clotilde B."/>
            <person name="Roberto B."/>
            <person name="Veronica D.S."/>
            <person name="Fabio R."/>
            <person name="Monica P."/>
            <person name="Olivier J."/>
            <person name="Enrico T."/>
            <person name="Nicola S."/>
        </authorList>
    </citation>
    <scope>NUCLEOTIDE SEQUENCE [LARGE SCALE GENOMIC DNA]</scope>
    <source>
        <strain evidence="3 4">DSM 44164</strain>
    </source>
</reference>
<dbReference type="EMBL" id="LQPI01000024">
    <property type="protein sequence ID" value="ORW24026.1"/>
    <property type="molecule type" value="Genomic_DNA"/>
</dbReference>
<name>A0A1X1ZL03_MYCNO</name>
<dbReference type="STRING" id="1782.AWC18_03600"/>
<keyword evidence="4" id="KW-1185">Reference proteome</keyword>
<dbReference type="InterPro" id="IPR000326">
    <property type="entry name" value="PAP2/HPO"/>
</dbReference>
<feature type="transmembrane region" description="Helical" evidence="1">
    <location>
        <begin position="92"/>
        <end position="113"/>
    </location>
</feature>